<keyword evidence="2" id="KW-0812">Transmembrane</keyword>
<name>A0A553UGN4_9DEIO</name>
<dbReference type="InterPro" id="IPR018702">
    <property type="entry name" value="DUF2207"/>
</dbReference>
<gene>
    <name evidence="5" type="ORF">FNU79_18235</name>
</gene>
<evidence type="ECO:0000256" key="1">
    <source>
        <dbReference type="SAM" id="MobiDB-lite"/>
    </source>
</evidence>
<evidence type="ECO:0000313" key="5">
    <source>
        <dbReference type="EMBL" id="TSA79191.1"/>
    </source>
</evidence>
<protein>
    <submittedName>
        <fullName evidence="5">DUF2207 domain-containing protein</fullName>
    </submittedName>
</protein>
<reference evidence="5 6" key="1">
    <citation type="submission" date="2019-07" db="EMBL/GenBank/DDBJ databases">
        <title>Deinococcus detaillus sp. nov., isolated from humus soil in Antarctica.</title>
        <authorList>
            <person name="Zhang K."/>
        </authorList>
    </citation>
    <scope>NUCLEOTIDE SEQUENCE [LARGE SCALE GENOMIC DNA]</scope>
    <source>
        <strain evidence="5 6">H1</strain>
    </source>
</reference>
<dbReference type="EMBL" id="VKDB01000047">
    <property type="protein sequence ID" value="TSA79191.1"/>
    <property type="molecule type" value="Genomic_DNA"/>
</dbReference>
<evidence type="ECO:0000259" key="3">
    <source>
        <dbReference type="Pfam" id="PF09972"/>
    </source>
</evidence>
<dbReference type="Pfam" id="PF09972">
    <property type="entry name" value="DUF2207"/>
    <property type="match status" value="1"/>
</dbReference>
<evidence type="ECO:0000313" key="6">
    <source>
        <dbReference type="Proteomes" id="UP000316092"/>
    </source>
</evidence>
<keyword evidence="6" id="KW-1185">Reference proteome</keyword>
<comment type="caution">
    <text evidence="5">The sequence shown here is derived from an EMBL/GenBank/DDBJ whole genome shotgun (WGS) entry which is preliminary data.</text>
</comment>
<evidence type="ECO:0000256" key="2">
    <source>
        <dbReference type="SAM" id="Phobius"/>
    </source>
</evidence>
<keyword evidence="2" id="KW-0472">Membrane</keyword>
<dbReference type="RefSeq" id="WP_143722223.1">
    <property type="nucleotide sequence ID" value="NZ_VKDB01000047.1"/>
</dbReference>
<feature type="transmembrane region" description="Helical" evidence="2">
    <location>
        <begin position="231"/>
        <end position="250"/>
    </location>
</feature>
<sequence length="569" mass="60368">MKLRHIWISGLTLAVLGLPTGTAQDVKKTYSAKRFDSAIQVERGGSLLITETTTFNFVGGPFTFVFRELPLGKTDGLSVLSASVDGLVYPIGKQPGQVEISGSDPRRVTWHLEPLSNATRTLKLTYQASGVVRRKDGNDALIWQPLPDEYAYPIAESRTTFSFPAAATLVAAPVVQRGTATIQQAPNQVTYTAQNLQPNALLIVKLPFREGSLIAGPPQWQVAQERNAERLPYWTGAAILLLIGGLAWMWTYQRRHSAVSVSVSGSVTTPPSALPPALAGALVSGGTLNWNHLQGTLYRLAERGVLVIEQQSDVDKGSKPEFAIRLLDQKAELAPHERGLIDMLFAGESNAQPALKQPSIKLSQVSQKTQGRGWKLFTVPLQSELERAGFISEERQSERNTLIYLGIALLVLGALGMLLTAIWGGPLGYAPFAVAIAVVVLGLAGSLLGLSMKLLSDNGAHSAASWQAFRDHLKAVTRGDASLGEQAAFERLLPYAATFGLGHLWIKQAGQSGAARPPAYFKLLPSTPDNSGWALFMIMQVAVSSTGSGSSGTGGAGAGAGGGGSSGAG</sequence>
<organism evidence="5 6">
    <name type="scientific">Deinococcus detaillensis</name>
    <dbReference type="NCBI Taxonomy" id="2592048"/>
    <lineage>
        <taxon>Bacteria</taxon>
        <taxon>Thermotogati</taxon>
        <taxon>Deinococcota</taxon>
        <taxon>Deinococci</taxon>
        <taxon>Deinococcales</taxon>
        <taxon>Deinococcaceae</taxon>
        <taxon>Deinococcus</taxon>
    </lineage>
</organism>
<dbReference type="Pfam" id="PF20990">
    <property type="entry name" value="DUF2207_C"/>
    <property type="match status" value="1"/>
</dbReference>
<accession>A0A553UGN4</accession>
<keyword evidence="2" id="KW-1133">Transmembrane helix</keyword>
<dbReference type="Proteomes" id="UP000316092">
    <property type="component" value="Unassembled WGS sequence"/>
</dbReference>
<dbReference type="InterPro" id="IPR048389">
    <property type="entry name" value="YciQ-like_C"/>
</dbReference>
<feature type="domain" description="DUF2207" evidence="3">
    <location>
        <begin position="33"/>
        <end position="202"/>
    </location>
</feature>
<dbReference type="OrthoDB" id="152184at2"/>
<feature type="domain" description="Predicted membrane protein YciQ-like C-terminal" evidence="4">
    <location>
        <begin position="270"/>
        <end position="508"/>
    </location>
</feature>
<feature type="region of interest" description="Disordered" evidence="1">
    <location>
        <begin position="549"/>
        <end position="569"/>
    </location>
</feature>
<feature type="transmembrane region" description="Helical" evidence="2">
    <location>
        <begin position="402"/>
        <end position="423"/>
    </location>
</feature>
<feature type="transmembrane region" description="Helical" evidence="2">
    <location>
        <begin position="429"/>
        <end position="450"/>
    </location>
</feature>
<evidence type="ECO:0000259" key="4">
    <source>
        <dbReference type="Pfam" id="PF20990"/>
    </source>
</evidence>
<proteinExistence type="predicted"/>
<dbReference type="AlphaFoldDB" id="A0A553UGN4"/>